<gene>
    <name evidence="1" type="ORF">LAL4801_05963</name>
</gene>
<sequence>MSEYVWHKNELNIDKSFNPTYSSEYNTNYNHEINIDNSKSYEWEYSDDDNTQDVNNQVFKYVDSDFDPVINVDFENGPSDVDNIDLDIGDHASVEDILIAKGNIDFDPGDDIKVEDVLNDALNGLGNDTGIAINNSNQLEDNDWAKDTFVANEGSFTQKLTANGGSAEADDGLAFGGSSMTVDALDDATVIGEVMAAANAANATEAFVNELVQGANILNNSVDTTIVGGDLYTDSVGEDEL</sequence>
<proteinExistence type="predicted"/>
<accession>A0A0M6YEQ9</accession>
<dbReference type="AlphaFoldDB" id="A0A0M6YEQ9"/>
<protein>
    <recommendedName>
        <fullName evidence="3">Fibrinogen-binding protein</fullName>
    </recommendedName>
</protein>
<organism evidence="1 2">
    <name type="scientific">Roseibium aggregatum</name>
    <dbReference type="NCBI Taxonomy" id="187304"/>
    <lineage>
        <taxon>Bacteria</taxon>
        <taxon>Pseudomonadati</taxon>
        <taxon>Pseudomonadota</taxon>
        <taxon>Alphaproteobacteria</taxon>
        <taxon>Hyphomicrobiales</taxon>
        <taxon>Stappiaceae</taxon>
        <taxon>Roseibium</taxon>
    </lineage>
</organism>
<evidence type="ECO:0000313" key="1">
    <source>
        <dbReference type="EMBL" id="CTQ47501.1"/>
    </source>
</evidence>
<evidence type="ECO:0008006" key="3">
    <source>
        <dbReference type="Google" id="ProtNLM"/>
    </source>
</evidence>
<dbReference type="KEGG" id="lagg:B0E33_15195"/>
<name>A0A0M6YEQ9_9HYPH</name>
<dbReference type="Proteomes" id="UP000048926">
    <property type="component" value="Unassembled WGS sequence"/>
</dbReference>
<keyword evidence="2" id="KW-1185">Reference proteome</keyword>
<evidence type="ECO:0000313" key="2">
    <source>
        <dbReference type="Proteomes" id="UP000048926"/>
    </source>
</evidence>
<dbReference type="OrthoDB" id="7877190at2"/>
<dbReference type="RefSeq" id="WP_023000102.1">
    <property type="nucleotide sequence ID" value="NZ_CP045617.1"/>
</dbReference>
<reference evidence="2" key="1">
    <citation type="submission" date="2015-07" db="EMBL/GenBank/DDBJ databases">
        <authorList>
            <person name="Rodrigo-Torres Lidia"/>
            <person name="Arahal R.David."/>
        </authorList>
    </citation>
    <scope>NUCLEOTIDE SEQUENCE [LARGE SCALE GENOMIC DNA]</scope>
    <source>
        <strain evidence="2">CECT 4801</strain>
    </source>
</reference>
<dbReference type="EMBL" id="CXST01000008">
    <property type="protein sequence ID" value="CTQ47501.1"/>
    <property type="molecule type" value="Genomic_DNA"/>
</dbReference>
<dbReference type="STRING" id="187304.B0E33_15195"/>